<keyword evidence="1" id="KW-1133">Transmembrane helix</keyword>
<name>A0A8J3ARH1_9BURK</name>
<feature type="transmembrane region" description="Helical" evidence="1">
    <location>
        <begin position="7"/>
        <end position="28"/>
    </location>
</feature>
<evidence type="ECO:0000256" key="1">
    <source>
        <dbReference type="SAM" id="Phobius"/>
    </source>
</evidence>
<feature type="transmembrane region" description="Helical" evidence="1">
    <location>
        <begin position="68"/>
        <end position="89"/>
    </location>
</feature>
<evidence type="ECO:0000313" key="2">
    <source>
        <dbReference type="EMBL" id="GGI19448.1"/>
    </source>
</evidence>
<feature type="transmembrane region" description="Helical" evidence="1">
    <location>
        <begin position="216"/>
        <end position="234"/>
    </location>
</feature>
<dbReference type="Proteomes" id="UP000642180">
    <property type="component" value="Unassembled WGS sequence"/>
</dbReference>
<keyword evidence="1" id="KW-0812">Transmembrane</keyword>
<gene>
    <name evidence="2" type="ORF">GCM10008066_19130</name>
</gene>
<protein>
    <submittedName>
        <fullName evidence="2">Uncharacterized protein</fullName>
    </submittedName>
</protein>
<feature type="transmembrane region" description="Helical" evidence="1">
    <location>
        <begin position="95"/>
        <end position="113"/>
    </location>
</feature>
<accession>A0A8J3ARH1</accession>
<feature type="transmembrane region" description="Helical" evidence="1">
    <location>
        <begin position="166"/>
        <end position="186"/>
    </location>
</feature>
<comment type="caution">
    <text evidence="2">The sequence shown here is derived from an EMBL/GenBank/DDBJ whole genome shotgun (WGS) entry which is preliminary data.</text>
</comment>
<dbReference type="EMBL" id="BMDI01000001">
    <property type="protein sequence ID" value="GGI19448.1"/>
    <property type="molecule type" value="Genomic_DNA"/>
</dbReference>
<keyword evidence="1" id="KW-0472">Membrane</keyword>
<proteinExistence type="predicted"/>
<keyword evidence="3" id="KW-1185">Reference proteome</keyword>
<organism evidence="2 3">
    <name type="scientific">Oxalicibacterium faecigallinarum</name>
    <dbReference type="NCBI Taxonomy" id="573741"/>
    <lineage>
        <taxon>Bacteria</taxon>
        <taxon>Pseudomonadati</taxon>
        <taxon>Pseudomonadota</taxon>
        <taxon>Betaproteobacteria</taxon>
        <taxon>Burkholderiales</taxon>
        <taxon>Oxalobacteraceae</taxon>
        <taxon>Oxalicibacterium</taxon>
    </lineage>
</organism>
<dbReference type="RefSeq" id="WP_188381001.1">
    <property type="nucleotide sequence ID" value="NZ_BMDI01000001.1"/>
</dbReference>
<feature type="transmembrane region" description="Helical" evidence="1">
    <location>
        <begin position="40"/>
        <end position="59"/>
    </location>
</feature>
<evidence type="ECO:0000313" key="3">
    <source>
        <dbReference type="Proteomes" id="UP000642180"/>
    </source>
</evidence>
<sequence length="246" mass="26116">MFERIMTGLHAALIPAFAALAIVAVMFGRGFELLAARNGMGAWWVLAVWLLLSVVVALLSDSIVRWKVGLGMMAASLIVTGVAGVMQGAPLGIEMAGALSVLAALLVFSANRLQARSLKKSSRPQAPAATLPKAVDWSRRLSWWVLSICMIEAFRLSHLGVGDQQKAIGCIGMLIAFFVMLPGLSVSIWFPRIASGCWLLSAGLLALIAWKSVNLSSAAGAVSVLLCAILLGFATRRDTDNSELPQ</sequence>
<dbReference type="AlphaFoldDB" id="A0A8J3ARH1"/>
<reference evidence="3" key="1">
    <citation type="journal article" date="2019" name="Int. J. Syst. Evol. Microbiol.">
        <title>The Global Catalogue of Microorganisms (GCM) 10K type strain sequencing project: providing services to taxonomists for standard genome sequencing and annotation.</title>
        <authorList>
            <consortium name="The Broad Institute Genomics Platform"/>
            <consortium name="The Broad Institute Genome Sequencing Center for Infectious Disease"/>
            <person name="Wu L."/>
            <person name="Ma J."/>
        </authorList>
    </citation>
    <scope>NUCLEOTIDE SEQUENCE [LARGE SCALE GENOMIC DNA]</scope>
    <source>
        <strain evidence="3">CCM 2767</strain>
    </source>
</reference>